<dbReference type="AlphaFoldDB" id="A0A5C6B1I7"/>
<keyword evidence="9" id="KW-1185">Reference proteome</keyword>
<feature type="signal peptide" evidence="6">
    <location>
        <begin position="1"/>
        <end position="23"/>
    </location>
</feature>
<evidence type="ECO:0000256" key="5">
    <source>
        <dbReference type="ARBA" id="ARBA00023014"/>
    </source>
</evidence>
<gene>
    <name evidence="8" type="ORF">Pla52n_18950</name>
</gene>
<keyword evidence="6" id="KW-0732">Signal</keyword>
<proteinExistence type="predicted"/>
<comment type="caution">
    <text evidence="8">The sequence shown here is derived from an EMBL/GenBank/DDBJ whole genome shotgun (WGS) entry which is preliminary data.</text>
</comment>
<dbReference type="InterPro" id="IPR011040">
    <property type="entry name" value="Sialidase"/>
</dbReference>
<evidence type="ECO:0000313" key="8">
    <source>
        <dbReference type="EMBL" id="TWU06175.1"/>
    </source>
</evidence>
<evidence type="ECO:0000256" key="3">
    <source>
        <dbReference type="ARBA" id="ARBA00023002"/>
    </source>
</evidence>
<dbReference type="InterPro" id="IPR039650">
    <property type="entry name" value="HdrA-like"/>
</dbReference>
<dbReference type="Pfam" id="PF13088">
    <property type="entry name" value="BNR_2"/>
    <property type="match status" value="1"/>
</dbReference>
<dbReference type="Gene3D" id="2.120.10.10">
    <property type="match status" value="1"/>
</dbReference>
<evidence type="ECO:0000313" key="9">
    <source>
        <dbReference type="Proteomes" id="UP000320176"/>
    </source>
</evidence>
<reference evidence="8 9" key="1">
    <citation type="submission" date="2019-02" db="EMBL/GenBank/DDBJ databases">
        <title>Deep-cultivation of Planctomycetes and their phenomic and genomic characterization uncovers novel biology.</title>
        <authorList>
            <person name="Wiegand S."/>
            <person name="Jogler M."/>
            <person name="Boedeker C."/>
            <person name="Pinto D."/>
            <person name="Vollmers J."/>
            <person name="Rivas-Marin E."/>
            <person name="Kohn T."/>
            <person name="Peeters S.H."/>
            <person name="Heuer A."/>
            <person name="Rast P."/>
            <person name="Oberbeckmann S."/>
            <person name="Bunk B."/>
            <person name="Jeske O."/>
            <person name="Meyerdierks A."/>
            <person name="Storesund J.E."/>
            <person name="Kallscheuer N."/>
            <person name="Luecker S."/>
            <person name="Lage O.M."/>
            <person name="Pohl T."/>
            <person name="Merkel B.J."/>
            <person name="Hornburger P."/>
            <person name="Mueller R.-W."/>
            <person name="Bruemmer F."/>
            <person name="Labrenz M."/>
            <person name="Spormann A.M."/>
            <person name="Op Den Camp H."/>
            <person name="Overmann J."/>
            <person name="Amann R."/>
            <person name="Jetten M.S.M."/>
            <person name="Mascher T."/>
            <person name="Medema M.H."/>
            <person name="Devos D.P."/>
            <person name="Kaster A.-K."/>
            <person name="Ovreas L."/>
            <person name="Rohde M."/>
            <person name="Galperin M.Y."/>
            <person name="Jogler C."/>
        </authorList>
    </citation>
    <scope>NUCLEOTIDE SEQUENCE [LARGE SCALE GENOMIC DNA]</scope>
    <source>
        <strain evidence="8 9">Pla52n</strain>
    </source>
</reference>
<accession>A0A5C6B1I7</accession>
<dbReference type="InterPro" id="IPR036188">
    <property type="entry name" value="FAD/NAD-bd_sf"/>
</dbReference>
<dbReference type="GO" id="GO:0051539">
    <property type="term" value="F:4 iron, 4 sulfur cluster binding"/>
    <property type="evidence" value="ECO:0007669"/>
    <property type="project" value="UniProtKB-KW"/>
</dbReference>
<evidence type="ECO:0000256" key="4">
    <source>
        <dbReference type="ARBA" id="ARBA00023004"/>
    </source>
</evidence>
<name>A0A5C6B1I7_9BACT</name>
<dbReference type="CDD" id="cd15482">
    <property type="entry name" value="Sialidase_non-viral"/>
    <property type="match status" value="1"/>
</dbReference>
<dbReference type="PANTHER" id="PTHR43498:SF1">
    <property type="entry name" value="COB--COM HETERODISULFIDE REDUCTASE IRON-SULFUR SUBUNIT A"/>
    <property type="match status" value="1"/>
</dbReference>
<dbReference type="InterPro" id="IPR036278">
    <property type="entry name" value="Sialidase_sf"/>
</dbReference>
<dbReference type="GO" id="GO:0046872">
    <property type="term" value="F:metal ion binding"/>
    <property type="evidence" value="ECO:0007669"/>
    <property type="project" value="UniProtKB-KW"/>
</dbReference>
<organism evidence="8 9">
    <name type="scientific">Stieleria varia</name>
    <dbReference type="NCBI Taxonomy" id="2528005"/>
    <lineage>
        <taxon>Bacteria</taxon>
        <taxon>Pseudomonadati</taxon>
        <taxon>Planctomycetota</taxon>
        <taxon>Planctomycetia</taxon>
        <taxon>Pirellulales</taxon>
        <taxon>Pirellulaceae</taxon>
        <taxon>Stieleria</taxon>
    </lineage>
</organism>
<keyword evidence="4" id="KW-0408">Iron</keyword>
<dbReference type="EMBL" id="SJPN01000002">
    <property type="protein sequence ID" value="TWU06175.1"/>
    <property type="molecule type" value="Genomic_DNA"/>
</dbReference>
<dbReference type="Proteomes" id="UP000320176">
    <property type="component" value="Unassembled WGS sequence"/>
</dbReference>
<keyword evidence="5" id="KW-0411">Iron-sulfur</keyword>
<dbReference type="GO" id="GO:0016491">
    <property type="term" value="F:oxidoreductase activity"/>
    <property type="evidence" value="ECO:0007669"/>
    <property type="project" value="UniProtKB-KW"/>
</dbReference>
<dbReference type="Pfam" id="PF12831">
    <property type="entry name" value="FAD_oxidored"/>
    <property type="match status" value="1"/>
</dbReference>
<keyword evidence="3" id="KW-0560">Oxidoreductase</keyword>
<evidence type="ECO:0000256" key="6">
    <source>
        <dbReference type="SAM" id="SignalP"/>
    </source>
</evidence>
<dbReference type="PANTHER" id="PTHR43498">
    <property type="entry name" value="FERREDOXIN:COB-COM HETERODISULFIDE REDUCTASE SUBUNIT A"/>
    <property type="match status" value="1"/>
</dbReference>
<feature type="chain" id="PRO_5023023572" evidence="6">
    <location>
        <begin position="24"/>
        <end position="1084"/>
    </location>
</feature>
<dbReference type="SUPFAM" id="SSF50939">
    <property type="entry name" value="Sialidases"/>
    <property type="match status" value="1"/>
</dbReference>
<dbReference type="Gene3D" id="3.50.50.60">
    <property type="entry name" value="FAD/NAD(P)-binding domain"/>
    <property type="match status" value="1"/>
</dbReference>
<evidence type="ECO:0000256" key="1">
    <source>
        <dbReference type="ARBA" id="ARBA00022485"/>
    </source>
</evidence>
<feature type="domain" description="Sialidase" evidence="7">
    <location>
        <begin position="250"/>
        <end position="360"/>
    </location>
</feature>
<sequence precursor="true">MTAIKYALSLLVSLLIWQFHLSAADPMPQTSENAEMLRGGWLPEDPHQIDYDKLPLVPSQHIVISDVRANKGVNQHNYLAFHRDRYFAMWSDGPGIEDRVGQRVKYSTSVDSVTWSEPRYLTPVPPNSDPDSVHYGTRTDKGMRWISRGFWQRDGELLALCSLDEAAGFFGPGLRLHAFRWTGSGWDDAGIVADNAINNFPPKKIDSGDWMMSRRKYDYKKSGVEFLVGGVKSIDDWESFPVLGTSDALSAEEPLWWSLPDDRLVALFRDNQGSKFLYRSISEDQGRTWTRPIRTNFPDATSKLFGLRLSDGRYVLISNSNPRARNPLTIAISDDGLVFKQLAWLVGGRHVDYPHAIEHDGHLLVAFAGGKQSVEILRIKLSQLDAITMPSSVKSEMALPPIGASRSKTTDWIDLGEEGKTLYVAADLIVPEHGKRATLSLATTNGEKRVVLSIDEQGQLAASLFRESVTGPKLIPGTRHSLLIRVHSHRKTPDELNVQIGSPGELPAEPKSWTLSNVNGSSNANLARVVLHCDTGKTAGFENVRIAPTCDALVNANVIAGATSDADVVVYGGTPGGLASAIAAARLGRQVIVVEPNLHIGGMTTSGLGKSDVENRAMIGGIFREFVQAQLRHYLDTYGPQHENITQCRDGYYAEPSVSEAVFESMLAAEGNRITVLKGWRLGEAHTSDETLRSITAVQKDDGSALKIRGKVFIDATYEGDLYAAAGAEYRLGREAMDEFNEAHAGVVYFDYQEKKFLPGTTGEASEDLPAFTYRLCLTKDPQNSHKLSAPPIDYDRSNYLGYFDDLKAGRLSGPKIIKPGRGYNPKHFDTLVRVLSVTDIPNNKTDVNMNPRPLGFPFTEENRGYIEGDEVTRQRIRDRIRNLTLGLIWFLQTDPEVPEEHRKLANELHFPKDEFTDDKEHFPFQLYVREGRRLVGEFTLTEHHITGKGEAITHHQDTIAIGEFPIDSFPCRKRQPGDTIVLEGYLGMLDHITRPYEIPYRVMIPQKINGIIVPVAASTTHVAFSSIRMEPTWMALGQAAGTAAHLAIEEDVPPRDVPIEPLQAILTKNGQVLSHSAAHDLKN</sequence>
<protein>
    <submittedName>
        <fullName evidence="8">Putative FAD-binding dehydrogenase</fullName>
    </submittedName>
</protein>
<dbReference type="SUPFAM" id="SSF51905">
    <property type="entry name" value="FAD/NAD(P)-binding domain"/>
    <property type="match status" value="1"/>
</dbReference>
<evidence type="ECO:0000259" key="7">
    <source>
        <dbReference type="Pfam" id="PF13088"/>
    </source>
</evidence>
<keyword evidence="1" id="KW-0004">4Fe-4S</keyword>
<evidence type="ECO:0000256" key="2">
    <source>
        <dbReference type="ARBA" id="ARBA00022723"/>
    </source>
</evidence>
<keyword evidence="2" id="KW-0479">Metal-binding</keyword>